<dbReference type="RefSeq" id="WP_209661906.1">
    <property type="nucleotide sequence ID" value="NZ_JAGGLI010000043.1"/>
</dbReference>
<comment type="caution">
    <text evidence="2">The sequence shown here is derived from an EMBL/GenBank/DDBJ whole genome shotgun (WGS) entry which is preliminary data.</text>
</comment>
<keyword evidence="1" id="KW-0812">Transmembrane</keyword>
<keyword evidence="1" id="KW-0472">Membrane</keyword>
<dbReference type="Proteomes" id="UP001314903">
    <property type="component" value="Unassembled WGS sequence"/>
</dbReference>
<dbReference type="EMBL" id="JAGGLI010000043">
    <property type="protein sequence ID" value="MBP2028847.1"/>
    <property type="molecule type" value="Genomic_DNA"/>
</dbReference>
<protein>
    <submittedName>
        <fullName evidence="2">Ascorbate-specific PTS system EIIC-type component UlaA</fullName>
    </submittedName>
</protein>
<sequence>MKKVAGVTLIGLGILSSTIPVIPGFLLVGAGASMLSKRFDLGLKKVKRRYKCHRNPKKGAIEIGRLVLKKEI</sequence>
<evidence type="ECO:0000256" key="1">
    <source>
        <dbReference type="SAM" id="Phobius"/>
    </source>
</evidence>
<proteinExistence type="predicted"/>
<gene>
    <name evidence="2" type="ORF">J2Z35_002685</name>
</gene>
<evidence type="ECO:0000313" key="3">
    <source>
        <dbReference type="Proteomes" id="UP001314903"/>
    </source>
</evidence>
<feature type="transmembrane region" description="Helical" evidence="1">
    <location>
        <begin position="6"/>
        <end position="35"/>
    </location>
</feature>
<reference evidence="2 3" key="1">
    <citation type="submission" date="2021-03" db="EMBL/GenBank/DDBJ databases">
        <title>Genomic Encyclopedia of Type Strains, Phase IV (KMG-IV): sequencing the most valuable type-strain genomes for metagenomic binning, comparative biology and taxonomic classification.</title>
        <authorList>
            <person name="Goeker M."/>
        </authorList>
    </citation>
    <scope>NUCLEOTIDE SEQUENCE [LARGE SCALE GENOMIC DNA]</scope>
    <source>
        <strain evidence="2 3">DSM 27512</strain>
    </source>
</reference>
<evidence type="ECO:0000313" key="2">
    <source>
        <dbReference type="EMBL" id="MBP2028847.1"/>
    </source>
</evidence>
<keyword evidence="3" id="KW-1185">Reference proteome</keyword>
<keyword evidence="1" id="KW-1133">Transmembrane helix</keyword>
<name>A0ABS4KM33_9FIRM</name>
<organism evidence="2 3">
    <name type="scientific">Acetoanaerobium pronyense</name>
    <dbReference type="NCBI Taxonomy" id="1482736"/>
    <lineage>
        <taxon>Bacteria</taxon>
        <taxon>Bacillati</taxon>
        <taxon>Bacillota</taxon>
        <taxon>Clostridia</taxon>
        <taxon>Peptostreptococcales</taxon>
        <taxon>Filifactoraceae</taxon>
        <taxon>Acetoanaerobium</taxon>
    </lineage>
</organism>
<accession>A0ABS4KM33</accession>